<name>A0AAJ4D3D7_9BACI</name>
<proteinExistence type="predicted"/>
<evidence type="ECO:0000313" key="1">
    <source>
        <dbReference type="EMBL" id="QAT66390.1"/>
    </source>
</evidence>
<dbReference type="GeneID" id="82854330"/>
<evidence type="ECO:0000313" key="2">
    <source>
        <dbReference type="Proteomes" id="UP000288675"/>
    </source>
</evidence>
<sequence length="79" mass="9384">MSKTMDGKRKELLEKLEGFRKASGNKVTLEKMSTEQLENLAKALTHTEPIRRFLSQFDEKQRQKLFQIGQQVLFRHFKM</sequence>
<organism evidence="1 2">
    <name type="scientific">Bacillus glycinifermentans</name>
    <dbReference type="NCBI Taxonomy" id="1664069"/>
    <lineage>
        <taxon>Bacteria</taxon>
        <taxon>Bacillati</taxon>
        <taxon>Bacillota</taxon>
        <taxon>Bacilli</taxon>
        <taxon>Bacillales</taxon>
        <taxon>Bacillaceae</taxon>
        <taxon>Bacillus</taxon>
    </lineage>
</organism>
<dbReference type="Proteomes" id="UP000288675">
    <property type="component" value="Chromosome"/>
</dbReference>
<accession>A0AAJ4D3D7</accession>
<dbReference type="EMBL" id="CP035232">
    <property type="protein sequence ID" value="QAT66390.1"/>
    <property type="molecule type" value="Genomic_DNA"/>
</dbReference>
<dbReference type="AlphaFoldDB" id="A0AAJ4D3D7"/>
<reference evidence="1 2" key="1">
    <citation type="submission" date="2019-01" db="EMBL/GenBank/DDBJ databases">
        <title>Genome sequence of Bacillus glycinifermentans SRCM103574.</title>
        <authorList>
            <person name="Kong H.-J."/>
            <person name="Jeong S.-Y."/>
            <person name="Jeong D.-Y."/>
        </authorList>
    </citation>
    <scope>NUCLEOTIDE SEQUENCE [LARGE SCALE GENOMIC DNA]</scope>
    <source>
        <strain evidence="1 2">SRCM103574</strain>
    </source>
</reference>
<gene>
    <name evidence="1" type="ORF">EQZ20_16785</name>
</gene>
<dbReference type="RefSeq" id="WP_128748190.1">
    <property type="nucleotide sequence ID" value="NZ_CP035232.1"/>
</dbReference>
<protein>
    <submittedName>
        <fullName evidence="1">Uncharacterized protein</fullName>
    </submittedName>
</protein>